<protein>
    <submittedName>
        <fullName evidence="10">ABC transporter permease</fullName>
    </submittedName>
</protein>
<feature type="transmembrane region" description="Helical" evidence="8">
    <location>
        <begin position="85"/>
        <end position="107"/>
    </location>
</feature>
<dbReference type="InterPro" id="IPR035906">
    <property type="entry name" value="MetI-like_sf"/>
</dbReference>
<accession>A0ABR4WT52</accession>
<gene>
    <name evidence="10" type="ORF">FP66_09720</name>
</gene>
<evidence type="ECO:0000256" key="6">
    <source>
        <dbReference type="ARBA" id="ARBA00022989"/>
    </source>
</evidence>
<keyword evidence="6 8" id="KW-1133">Transmembrane helix</keyword>
<evidence type="ECO:0000256" key="8">
    <source>
        <dbReference type="RuleBase" id="RU363032"/>
    </source>
</evidence>
<feature type="transmembrane region" description="Helical" evidence="8">
    <location>
        <begin position="253"/>
        <end position="272"/>
    </location>
</feature>
<evidence type="ECO:0000256" key="3">
    <source>
        <dbReference type="ARBA" id="ARBA00022448"/>
    </source>
</evidence>
<keyword evidence="7 8" id="KW-0472">Membrane</keyword>
<evidence type="ECO:0000259" key="9">
    <source>
        <dbReference type="PROSITE" id="PS50928"/>
    </source>
</evidence>
<evidence type="ECO:0000313" key="10">
    <source>
        <dbReference type="EMBL" id="KGE77540.1"/>
    </source>
</evidence>
<dbReference type="Proteomes" id="UP000029721">
    <property type="component" value="Unassembled WGS sequence"/>
</dbReference>
<feature type="transmembrane region" description="Helical" evidence="8">
    <location>
        <begin position="222"/>
        <end position="241"/>
    </location>
</feature>
<reference evidence="10 11" key="1">
    <citation type="submission" date="2014-06" db="EMBL/GenBank/DDBJ databases">
        <title>Draft genome sequence of an extremely salt tolerant bacteria Halomonas salina/CIFRI 1.</title>
        <authorList>
            <person name="Behera B.D."/>
            <person name="Meena D.K."/>
            <person name="Das P."/>
            <person name="Maharana J."/>
            <person name="Paria P."/>
            <person name="Sharma A.P."/>
            <person name="Shamsudheen K.V."/>
            <person name="Rijit J."/>
            <person name="Dixit V."/>
            <person name="Verma A."/>
            <person name="Scaria V."/>
            <person name="Sivasubbu S."/>
        </authorList>
    </citation>
    <scope>NUCLEOTIDE SEQUENCE [LARGE SCALE GENOMIC DNA]</scope>
    <source>
        <strain evidence="10 11">CIFRI 1</strain>
    </source>
</reference>
<evidence type="ECO:0000256" key="2">
    <source>
        <dbReference type="ARBA" id="ARBA00007069"/>
    </source>
</evidence>
<feature type="transmembrane region" description="Helical" evidence="8">
    <location>
        <begin position="153"/>
        <end position="173"/>
    </location>
</feature>
<evidence type="ECO:0000256" key="1">
    <source>
        <dbReference type="ARBA" id="ARBA00004651"/>
    </source>
</evidence>
<dbReference type="Gene3D" id="1.10.3720.10">
    <property type="entry name" value="MetI-like"/>
    <property type="match status" value="1"/>
</dbReference>
<dbReference type="PROSITE" id="PS50928">
    <property type="entry name" value="ABC_TM1"/>
    <property type="match status" value="1"/>
</dbReference>
<name>A0ABR4WT52_9GAMM</name>
<comment type="caution">
    <text evidence="10">The sequence shown here is derived from an EMBL/GenBank/DDBJ whole genome shotgun (WGS) entry which is preliminary data.</text>
</comment>
<dbReference type="PANTHER" id="PTHR43848">
    <property type="entry name" value="PUTRESCINE TRANSPORT SYSTEM PERMEASE PROTEIN POTI"/>
    <property type="match status" value="1"/>
</dbReference>
<feature type="transmembrane region" description="Helical" evidence="8">
    <location>
        <begin position="194"/>
        <end position="216"/>
    </location>
</feature>
<feature type="transmembrane region" description="Helical" evidence="8">
    <location>
        <begin position="12"/>
        <end position="36"/>
    </location>
</feature>
<evidence type="ECO:0000256" key="7">
    <source>
        <dbReference type="ARBA" id="ARBA00023136"/>
    </source>
</evidence>
<keyword evidence="3 8" id="KW-0813">Transport</keyword>
<dbReference type="InterPro" id="IPR051789">
    <property type="entry name" value="Bact_Polyamine_Transport"/>
</dbReference>
<evidence type="ECO:0000256" key="4">
    <source>
        <dbReference type="ARBA" id="ARBA00022475"/>
    </source>
</evidence>
<keyword evidence="5 8" id="KW-0812">Transmembrane</keyword>
<dbReference type="EMBL" id="JOKD01000037">
    <property type="protein sequence ID" value="KGE77540.1"/>
    <property type="molecule type" value="Genomic_DNA"/>
</dbReference>
<dbReference type="CDD" id="cd06261">
    <property type="entry name" value="TM_PBP2"/>
    <property type="match status" value="1"/>
</dbReference>
<keyword evidence="4" id="KW-1003">Cell membrane</keyword>
<evidence type="ECO:0000256" key="5">
    <source>
        <dbReference type="ARBA" id="ARBA00022692"/>
    </source>
</evidence>
<feature type="transmembrane region" description="Helical" evidence="8">
    <location>
        <begin position="119"/>
        <end position="141"/>
    </location>
</feature>
<organism evidence="10 11">
    <name type="scientific">Halomonas salina</name>
    <dbReference type="NCBI Taxonomy" id="42565"/>
    <lineage>
        <taxon>Bacteria</taxon>
        <taxon>Pseudomonadati</taxon>
        <taxon>Pseudomonadota</taxon>
        <taxon>Gammaproteobacteria</taxon>
        <taxon>Oceanospirillales</taxon>
        <taxon>Halomonadaceae</taxon>
        <taxon>Halomonas</taxon>
    </lineage>
</organism>
<dbReference type="Pfam" id="PF00528">
    <property type="entry name" value="BPD_transp_1"/>
    <property type="match status" value="1"/>
</dbReference>
<dbReference type="PANTHER" id="PTHR43848:SF2">
    <property type="entry name" value="PUTRESCINE TRANSPORT SYSTEM PERMEASE PROTEIN POTI"/>
    <property type="match status" value="1"/>
</dbReference>
<dbReference type="InterPro" id="IPR000515">
    <property type="entry name" value="MetI-like"/>
</dbReference>
<dbReference type="RefSeq" id="WP_035597645.1">
    <property type="nucleotide sequence ID" value="NZ_JOKD01000037.1"/>
</dbReference>
<comment type="similarity">
    <text evidence="2">Belongs to the binding-protein-dependent transport system permease family. CysTW subfamily.</text>
</comment>
<feature type="domain" description="ABC transmembrane type-1" evidence="9">
    <location>
        <begin position="81"/>
        <end position="269"/>
    </location>
</feature>
<proteinExistence type="inferred from homology"/>
<comment type="subcellular location">
    <subcellularLocation>
        <location evidence="1 8">Cell membrane</location>
        <topology evidence="1 8">Multi-pass membrane protein</topology>
    </subcellularLocation>
</comment>
<evidence type="ECO:0000313" key="11">
    <source>
        <dbReference type="Proteomes" id="UP000029721"/>
    </source>
</evidence>
<dbReference type="SUPFAM" id="SSF161098">
    <property type="entry name" value="MetI-like"/>
    <property type="match status" value="1"/>
</dbReference>
<sequence length="289" mass="31862">MTALLLRLRKRFLTGYSLCFFGFLYAPILLIAAYSFNANPINMMVWQDVTLDWYRSIFGLPTQLGDNDLYAESTDQLLSAVRTSLFVALTTTLVSTLIGTLTALAIARYRFRLKGFYRFLMFMPMVMPDIVLGIALLIFFISVGMPLGTGSIILGHCTFLISYVFIIVSARLAGMDARLEEASADLGAGPWTTFRRITLPLIAPGIAGGAMLAFIISMDDLVITYFISGVDSTTLPVFIYSMIRRGIKPEINAIATLLLIASFLIAAGGLYLRNKQHAARPDDKGPDHD</sequence>
<keyword evidence="11" id="KW-1185">Reference proteome</keyword>